<keyword evidence="2 4" id="KW-0560">Oxidoreductase</keyword>
<evidence type="ECO:0000256" key="1">
    <source>
        <dbReference type="ARBA" id="ARBA00009986"/>
    </source>
</evidence>
<dbReference type="InterPro" id="IPR016163">
    <property type="entry name" value="Ald_DH_C"/>
</dbReference>
<reference evidence="6 7" key="1">
    <citation type="submission" date="2011-02" db="EMBL/GenBank/DDBJ databases">
        <title>The Genome Sequence of Sphaeroforma arctica JP610.</title>
        <authorList>
            <consortium name="The Broad Institute Genome Sequencing Platform"/>
            <person name="Russ C."/>
            <person name="Cuomo C."/>
            <person name="Young S.K."/>
            <person name="Zeng Q."/>
            <person name="Gargeya S."/>
            <person name="Alvarado L."/>
            <person name="Berlin A."/>
            <person name="Chapman S.B."/>
            <person name="Chen Z."/>
            <person name="Freedman E."/>
            <person name="Gellesch M."/>
            <person name="Goldberg J."/>
            <person name="Griggs A."/>
            <person name="Gujja S."/>
            <person name="Heilman E."/>
            <person name="Heiman D."/>
            <person name="Howarth C."/>
            <person name="Mehta T."/>
            <person name="Neiman D."/>
            <person name="Pearson M."/>
            <person name="Roberts A."/>
            <person name="Saif S."/>
            <person name="Shea T."/>
            <person name="Shenoy N."/>
            <person name="Sisk P."/>
            <person name="Stolte C."/>
            <person name="Sykes S."/>
            <person name="White J."/>
            <person name="Yandava C."/>
            <person name="Burger G."/>
            <person name="Gray M.W."/>
            <person name="Holland P.W.H."/>
            <person name="King N."/>
            <person name="Lang F.B.F."/>
            <person name="Roger A.J."/>
            <person name="Ruiz-Trillo I."/>
            <person name="Haas B."/>
            <person name="Nusbaum C."/>
            <person name="Birren B."/>
        </authorList>
    </citation>
    <scope>NUCLEOTIDE SEQUENCE [LARGE SCALE GENOMIC DNA]</scope>
    <source>
        <strain evidence="6 7">JP610</strain>
    </source>
</reference>
<dbReference type="InterPro" id="IPR016161">
    <property type="entry name" value="Ald_DH/histidinol_DH"/>
</dbReference>
<keyword evidence="7" id="KW-1185">Reference proteome</keyword>
<dbReference type="InterPro" id="IPR016162">
    <property type="entry name" value="Ald_DH_N"/>
</dbReference>
<dbReference type="PROSITE" id="PS00070">
    <property type="entry name" value="ALDEHYDE_DEHYDR_CYS"/>
    <property type="match status" value="1"/>
</dbReference>
<dbReference type="Gene3D" id="3.40.309.10">
    <property type="entry name" value="Aldehyde Dehydrogenase, Chain A, domain 2"/>
    <property type="match status" value="1"/>
</dbReference>
<comment type="similarity">
    <text evidence="1 4">Belongs to the aldehyde dehydrogenase family.</text>
</comment>
<dbReference type="Proteomes" id="UP000054560">
    <property type="component" value="Unassembled WGS sequence"/>
</dbReference>
<dbReference type="EMBL" id="KQ241745">
    <property type="protein sequence ID" value="KNC84725.1"/>
    <property type="molecule type" value="Genomic_DNA"/>
</dbReference>
<evidence type="ECO:0000313" key="7">
    <source>
        <dbReference type="Proteomes" id="UP000054560"/>
    </source>
</evidence>
<evidence type="ECO:0000313" key="6">
    <source>
        <dbReference type="EMBL" id="KNC84725.1"/>
    </source>
</evidence>
<dbReference type="Pfam" id="PF00171">
    <property type="entry name" value="Aldedh"/>
    <property type="match status" value="1"/>
</dbReference>
<dbReference type="GO" id="GO:0016620">
    <property type="term" value="F:oxidoreductase activity, acting on the aldehyde or oxo group of donors, NAD or NADP as acceptor"/>
    <property type="evidence" value="ECO:0007669"/>
    <property type="project" value="InterPro"/>
</dbReference>
<feature type="domain" description="Aldehyde dehydrogenase" evidence="5">
    <location>
        <begin position="21"/>
        <end position="487"/>
    </location>
</feature>
<dbReference type="GeneID" id="25903570"/>
<accession>A0A0L0G6S7</accession>
<name>A0A0L0G6S7_9EUKA</name>
<evidence type="ECO:0000256" key="2">
    <source>
        <dbReference type="ARBA" id="ARBA00023002"/>
    </source>
</evidence>
<dbReference type="SUPFAM" id="SSF53720">
    <property type="entry name" value="ALDH-like"/>
    <property type="match status" value="1"/>
</dbReference>
<dbReference type="InterPro" id="IPR015590">
    <property type="entry name" value="Aldehyde_DH_dom"/>
</dbReference>
<dbReference type="OrthoDB" id="310895at2759"/>
<proteinExistence type="inferred from homology"/>
<dbReference type="STRING" id="667725.A0A0L0G6S7"/>
<sequence length="493" mass="53428">MTCAVDKNAIETRLFINGKFVESDKKFDTIDPATEEVITSVHEANDEHVDTAVEAANNAFARGSEWRDMLPHARRDLMIKLADLIVRDTSYLAELEALDNGKPVAAHGNAYGTSVDIHLVQEVFRYYASMCDKGSGRISKVNVPNMFNMQIKEPIGVVGAIVPWNFPALMMAWKCGPALAAGCTIVLKSSEKTPLSALHIAKLTVEAGFPPGVLNVLSGFGPTTGKRIALHMKIDKISFTGSTLTGKKIQQYSSESNLKAVTLELGGKSPLIICDDADLYQAVQAAHTGLFLNNGQCCCASSRVYVHAAVHDQFLEKAAALAKDVKLGGQFSEESTQGPIVDDIQFKKVNDYIEAGKKQGAKVVVGGEALGKKGYFVPQTIFSDVTDDMTIAREEIFGPVMSVLKFHDYDEILDRANDTIYGLAAGVCTRDVGRALKLATGLRAGTVWVNCYNVFDAHSEFGGYKMSGIGRDLGESAIDSYTQTKSVYIPMDK</sequence>
<organism evidence="6 7">
    <name type="scientific">Sphaeroforma arctica JP610</name>
    <dbReference type="NCBI Taxonomy" id="667725"/>
    <lineage>
        <taxon>Eukaryota</taxon>
        <taxon>Ichthyosporea</taxon>
        <taxon>Ichthyophonida</taxon>
        <taxon>Sphaeroforma</taxon>
    </lineage>
</organism>
<protein>
    <recommendedName>
        <fullName evidence="5">Aldehyde dehydrogenase domain-containing protein</fullName>
    </recommendedName>
</protein>
<dbReference type="AlphaFoldDB" id="A0A0L0G6S7"/>
<dbReference type="RefSeq" id="XP_014158627.1">
    <property type="nucleotide sequence ID" value="XM_014303152.1"/>
</dbReference>
<gene>
    <name evidence="6" type="ORF">SARC_03066</name>
</gene>
<dbReference type="FunFam" id="3.40.309.10:FF:000001">
    <property type="entry name" value="Mitochondrial aldehyde dehydrogenase 2"/>
    <property type="match status" value="1"/>
</dbReference>
<dbReference type="PROSITE" id="PS00687">
    <property type="entry name" value="ALDEHYDE_DEHYDR_GLU"/>
    <property type="match status" value="1"/>
</dbReference>
<dbReference type="Gene3D" id="3.40.605.10">
    <property type="entry name" value="Aldehyde Dehydrogenase, Chain A, domain 1"/>
    <property type="match status" value="1"/>
</dbReference>
<evidence type="ECO:0000259" key="5">
    <source>
        <dbReference type="Pfam" id="PF00171"/>
    </source>
</evidence>
<evidence type="ECO:0000256" key="3">
    <source>
        <dbReference type="PROSITE-ProRule" id="PRU10007"/>
    </source>
</evidence>
<dbReference type="InterPro" id="IPR029510">
    <property type="entry name" value="Ald_DH_CS_GLU"/>
</dbReference>
<feature type="active site" evidence="3">
    <location>
        <position position="264"/>
    </location>
</feature>
<dbReference type="FunFam" id="3.40.605.10:FF:000001">
    <property type="entry name" value="Aldehyde dehydrogenase 1"/>
    <property type="match status" value="1"/>
</dbReference>
<dbReference type="FunFam" id="3.40.605.10:FF:000026">
    <property type="entry name" value="Aldehyde dehydrogenase, putative"/>
    <property type="match status" value="1"/>
</dbReference>
<evidence type="ECO:0000256" key="4">
    <source>
        <dbReference type="RuleBase" id="RU003345"/>
    </source>
</evidence>
<dbReference type="eggNOG" id="KOG2450">
    <property type="taxonomic scope" value="Eukaryota"/>
</dbReference>
<dbReference type="PANTHER" id="PTHR11699">
    <property type="entry name" value="ALDEHYDE DEHYDROGENASE-RELATED"/>
    <property type="match status" value="1"/>
</dbReference>
<dbReference type="InterPro" id="IPR016160">
    <property type="entry name" value="Ald_DH_CS_CYS"/>
</dbReference>